<feature type="domain" description="DXP reductoisomerase C-terminal" evidence="15">
    <location>
        <begin position="247"/>
        <end position="363"/>
    </location>
</feature>
<evidence type="ECO:0000256" key="9">
    <source>
        <dbReference type="ARBA" id="ARBA00023211"/>
    </source>
</evidence>
<proteinExistence type="inferred from homology"/>
<organism evidence="16 17">
    <name type="scientific">Geodia barretti</name>
    <name type="common">Barrett's horny sponge</name>
    <dbReference type="NCBI Taxonomy" id="519541"/>
    <lineage>
        <taxon>Eukaryota</taxon>
        <taxon>Metazoa</taxon>
        <taxon>Porifera</taxon>
        <taxon>Demospongiae</taxon>
        <taxon>Heteroscleromorpha</taxon>
        <taxon>Tetractinellida</taxon>
        <taxon>Astrophorina</taxon>
        <taxon>Geodiidae</taxon>
        <taxon>Geodia</taxon>
    </lineage>
</organism>
<dbReference type="NCBIfam" id="TIGR00243">
    <property type="entry name" value="Dxr"/>
    <property type="match status" value="1"/>
</dbReference>
<dbReference type="FunFam" id="3.40.50.720:FF:000045">
    <property type="entry name" value="1-deoxy-D-xylulose 5-phosphate reductoisomerase"/>
    <property type="match status" value="1"/>
</dbReference>
<dbReference type="SUPFAM" id="SSF51735">
    <property type="entry name" value="NAD(P)-binding Rossmann-fold domains"/>
    <property type="match status" value="1"/>
</dbReference>
<evidence type="ECO:0000256" key="5">
    <source>
        <dbReference type="ARBA" id="ARBA00012366"/>
    </source>
</evidence>
<dbReference type="Pfam" id="PF08436">
    <property type="entry name" value="DXP_redisom_C"/>
    <property type="match status" value="1"/>
</dbReference>
<evidence type="ECO:0000256" key="10">
    <source>
        <dbReference type="ARBA" id="ARBA00023229"/>
    </source>
</evidence>
<dbReference type="AlphaFoldDB" id="A0AA35R6J4"/>
<evidence type="ECO:0000256" key="3">
    <source>
        <dbReference type="ARBA" id="ARBA00005094"/>
    </source>
</evidence>
<dbReference type="InterPro" id="IPR013512">
    <property type="entry name" value="DXP_reductoisomerase_N"/>
</dbReference>
<evidence type="ECO:0000256" key="4">
    <source>
        <dbReference type="ARBA" id="ARBA00006825"/>
    </source>
</evidence>
<dbReference type="InterPro" id="IPR013644">
    <property type="entry name" value="DXP_reductoisomerase_C"/>
</dbReference>
<dbReference type="Pfam" id="PF02670">
    <property type="entry name" value="DXP_reductoisom"/>
    <property type="match status" value="1"/>
</dbReference>
<evidence type="ECO:0000313" key="16">
    <source>
        <dbReference type="EMBL" id="CAI8004295.1"/>
    </source>
</evidence>
<dbReference type="InterPro" id="IPR036169">
    <property type="entry name" value="DXPR_C_sf"/>
</dbReference>
<dbReference type="SUPFAM" id="SSF55347">
    <property type="entry name" value="Glyceraldehyde-3-phosphate dehydrogenase-like, C-terminal domain"/>
    <property type="match status" value="1"/>
</dbReference>
<dbReference type="Gene3D" id="1.10.1740.10">
    <property type="match status" value="1"/>
</dbReference>
<dbReference type="Gene3D" id="3.40.50.720">
    <property type="entry name" value="NAD(P)-binding Rossmann-like Domain"/>
    <property type="match status" value="1"/>
</dbReference>
<keyword evidence="10" id="KW-0414">Isoprene biosynthesis</keyword>
<dbReference type="Proteomes" id="UP001174909">
    <property type="component" value="Unassembled WGS sequence"/>
</dbReference>
<feature type="domain" description="1-deoxy-D-xylulose 5-phosphate reductoisomerase N-terminal" evidence="13">
    <location>
        <begin position="4"/>
        <end position="119"/>
    </location>
</feature>
<dbReference type="SUPFAM" id="SSF69055">
    <property type="entry name" value="1-deoxy-D-xylulose-5-phosphate reductoisomerase, C-terminal domain"/>
    <property type="match status" value="1"/>
</dbReference>
<reference evidence="16" key="1">
    <citation type="submission" date="2023-03" db="EMBL/GenBank/DDBJ databases">
        <authorList>
            <person name="Steffen K."/>
            <person name="Cardenas P."/>
        </authorList>
    </citation>
    <scope>NUCLEOTIDE SEQUENCE</scope>
</reference>
<comment type="cofactor">
    <cofactor evidence="1">
        <name>Mn(2+)</name>
        <dbReference type="ChEBI" id="CHEBI:29035"/>
    </cofactor>
</comment>
<comment type="caution">
    <text evidence="16">The sequence shown here is derived from an EMBL/GenBank/DDBJ whole genome shotgun (WGS) entry which is preliminary data.</text>
</comment>
<evidence type="ECO:0000256" key="8">
    <source>
        <dbReference type="ARBA" id="ARBA00023002"/>
    </source>
</evidence>
<dbReference type="InterPro" id="IPR026877">
    <property type="entry name" value="DXPR_C"/>
</dbReference>
<keyword evidence="7" id="KW-0521">NADP</keyword>
<evidence type="ECO:0000259" key="14">
    <source>
        <dbReference type="Pfam" id="PF08436"/>
    </source>
</evidence>
<evidence type="ECO:0000256" key="6">
    <source>
        <dbReference type="ARBA" id="ARBA00022723"/>
    </source>
</evidence>
<evidence type="ECO:0000259" key="15">
    <source>
        <dbReference type="Pfam" id="PF13288"/>
    </source>
</evidence>
<keyword evidence="9" id="KW-0464">Manganese</keyword>
<protein>
    <recommendedName>
        <fullName evidence="12">1-deoxy-D-xylulose 5-phosphate reductoisomerase, apicoplastic</fullName>
        <ecNumber evidence="5">1.1.1.267</ecNumber>
    </recommendedName>
</protein>
<dbReference type="InterPro" id="IPR003821">
    <property type="entry name" value="DXP_reductoisomerase"/>
</dbReference>
<gene>
    <name evidence="16" type="ORF">GBAR_LOCUS3873</name>
</gene>
<dbReference type="GO" id="GO:0070402">
    <property type="term" value="F:NADPH binding"/>
    <property type="evidence" value="ECO:0007669"/>
    <property type="project" value="InterPro"/>
</dbReference>
<dbReference type="GO" id="GO:0030145">
    <property type="term" value="F:manganese ion binding"/>
    <property type="evidence" value="ECO:0007669"/>
    <property type="project" value="TreeGrafter"/>
</dbReference>
<dbReference type="PANTHER" id="PTHR30525:SF0">
    <property type="entry name" value="1-DEOXY-D-XYLULOSE 5-PHOSPHATE REDUCTOISOMERASE, CHLOROPLASTIC"/>
    <property type="match status" value="1"/>
</dbReference>
<feature type="domain" description="1-deoxy-D-xylulose 5-phosphate reductoisomerase C-terminal" evidence="14">
    <location>
        <begin position="133"/>
        <end position="215"/>
    </location>
</feature>
<evidence type="ECO:0000256" key="1">
    <source>
        <dbReference type="ARBA" id="ARBA00001936"/>
    </source>
</evidence>
<name>A0AA35R6J4_GEOBA</name>
<evidence type="ECO:0000256" key="11">
    <source>
        <dbReference type="ARBA" id="ARBA00048543"/>
    </source>
</evidence>
<evidence type="ECO:0000256" key="7">
    <source>
        <dbReference type="ARBA" id="ARBA00022857"/>
    </source>
</evidence>
<sequence>MRKIVVLGSTGSIGRQTLDIVRAFPDEFEVIGLAAGTNTKLLKEQVAEFQPAHVWSAAAGAGEFPTAAFTPMEEMVTLPRVDQVMVALMGSVGLTPTLNALAAGKQVALSNKEPIVMAGKLIKDFEALYGGRVLPVDSEPSAIWQCLQGEDNEILRILITASGGPFRTTPLEDIENVTPEQALRHPTWKMGQKITIDSATLMNKAFEVIETHWLFSVPWERIEVVVHPQSTIHSMVEFADGSVKAQLGPPDMRLPIQYALFYPQRLPNSMIPRLDTSISHSLNFDPLEPNRYPCFSLAIEAARKGGTYPAVLSAADEVAVQAFLDGKIGYGGIHHLVEQTLSEHDSLPGETAEEVLQADAWASARAFELASG</sequence>
<dbReference type="HAMAP" id="MF_00183">
    <property type="entry name" value="DXP_reductoisom"/>
    <property type="match status" value="1"/>
</dbReference>
<comment type="catalytic activity">
    <reaction evidence="11">
        <text>2-C-methyl-D-erythritol 4-phosphate + NADP(+) = 1-deoxy-D-xylulose 5-phosphate + NADPH + H(+)</text>
        <dbReference type="Rhea" id="RHEA:13717"/>
        <dbReference type="ChEBI" id="CHEBI:15378"/>
        <dbReference type="ChEBI" id="CHEBI:57783"/>
        <dbReference type="ChEBI" id="CHEBI:57792"/>
        <dbReference type="ChEBI" id="CHEBI:58262"/>
        <dbReference type="ChEBI" id="CHEBI:58349"/>
        <dbReference type="EC" id="1.1.1.267"/>
    </reaction>
    <physiologicalReaction direction="right-to-left" evidence="11">
        <dbReference type="Rhea" id="RHEA:13719"/>
    </physiologicalReaction>
</comment>
<evidence type="ECO:0000256" key="2">
    <source>
        <dbReference type="ARBA" id="ARBA00001946"/>
    </source>
</evidence>
<accession>A0AA35R6J4</accession>
<dbReference type="EC" id="1.1.1.267" evidence="5"/>
<comment type="similarity">
    <text evidence="4">Belongs to the DXR family.</text>
</comment>
<evidence type="ECO:0000313" key="17">
    <source>
        <dbReference type="Proteomes" id="UP001174909"/>
    </source>
</evidence>
<evidence type="ECO:0000259" key="13">
    <source>
        <dbReference type="Pfam" id="PF02670"/>
    </source>
</evidence>
<dbReference type="InterPro" id="IPR036291">
    <property type="entry name" value="NAD(P)-bd_dom_sf"/>
</dbReference>
<keyword evidence="17" id="KW-1185">Reference proteome</keyword>
<keyword evidence="6" id="KW-0479">Metal-binding</keyword>
<dbReference type="EMBL" id="CASHTH010000556">
    <property type="protein sequence ID" value="CAI8004295.1"/>
    <property type="molecule type" value="Genomic_DNA"/>
</dbReference>
<dbReference type="GO" id="GO:0008299">
    <property type="term" value="P:isoprenoid biosynthetic process"/>
    <property type="evidence" value="ECO:0007669"/>
    <property type="project" value="UniProtKB-KW"/>
</dbReference>
<dbReference type="PANTHER" id="PTHR30525">
    <property type="entry name" value="1-DEOXY-D-XYLULOSE 5-PHOSPHATE REDUCTOISOMERASE"/>
    <property type="match status" value="1"/>
</dbReference>
<dbReference type="Pfam" id="PF13288">
    <property type="entry name" value="DXPR_C"/>
    <property type="match status" value="1"/>
</dbReference>
<comment type="cofactor">
    <cofactor evidence="2">
        <name>Mg(2+)</name>
        <dbReference type="ChEBI" id="CHEBI:18420"/>
    </cofactor>
</comment>
<dbReference type="PIRSF" id="PIRSF006205">
    <property type="entry name" value="Dxp_reductismrs"/>
    <property type="match status" value="1"/>
</dbReference>
<keyword evidence="8" id="KW-0560">Oxidoreductase</keyword>
<dbReference type="GO" id="GO:0030604">
    <property type="term" value="F:1-deoxy-D-xylulose-5-phosphate reductoisomerase activity"/>
    <property type="evidence" value="ECO:0007669"/>
    <property type="project" value="UniProtKB-EC"/>
</dbReference>
<comment type="pathway">
    <text evidence="3">Isoprenoid biosynthesis; isopentenyl diphosphate biosynthesis via DXP pathway; isopentenyl diphosphate from 1-deoxy-D-xylulose 5-phosphate: step 1/6.</text>
</comment>
<evidence type="ECO:0000256" key="12">
    <source>
        <dbReference type="ARBA" id="ARBA00073770"/>
    </source>
</evidence>